<dbReference type="PROSITE" id="PS00782">
    <property type="entry name" value="TFIIB"/>
    <property type="match status" value="2"/>
</dbReference>
<dbReference type="GO" id="GO:0008270">
    <property type="term" value="F:zinc ion binding"/>
    <property type="evidence" value="ECO:0007669"/>
    <property type="project" value="UniProtKB-UniRule"/>
</dbReference>
<sequence length="321" mass="36267">MVADASEVESKDNIKLPPAVIEKCPECGSTRLLRNYERGEIVCADCGLVITEKLIDMGPEWRAFTPEEKQKRSRVGSPITLTVHDKGLSTVIDWRDKDAFGKKLEPKRRIEVIRWRKWQIRTRVHSSIDRNLAQAMSELDRISSQLGLPKSIKEEAAVIYRRAVEKGLVRGRSIEAVMAASIYAACRTQKIPRTLDEIAKYTRSGRKDVARCYRLLLREIDIRVPLADPEAFIPRIASDLKLSGTVQRRAAEIVRRAKLLGITAGKDPAGLAAAAIYIASLLENERRTQKEIAHAAKVTEVTVRNRYKELVRKLKIELPPQ</sequence>
<keyword evidence="8" id="KW-0863">Zinc-finger</keyword>
<evidence type="ECO:0000256" key="4">
    <source>
        <dbReference type="ARBA" id="ARBA00023015"/>
    </source>
</evidence>
<dbReference type="CDD" id="cd20550">
    <property type="entry name" value="CYCLIN_TFIIB_archaea_like_rpt2"/>
    <property type="match status" value="1"/>
</dbReference>
<evidence type="ECO:0000256" key="1">
    <source>
        <dbReference type="ARBA" id="ARBA00010857"/>
    </source>
</evidence>
<dbReference type="Pfam" id="PF00382">
    <property type="entry name" value="TFIIB"/>
    <property type="match status" value="2"/>
</dbReference>
<evidence type="ECO:0000256" key="6">
    <source>
        <dbReference type="ARBA" id="ARBA00053882"/>
    </source>
</evidence>
<dbReference type="SUPFAM" id="SSF57783">
    <property type="entry name" value="Zinc beta-ribbon"/>
    <property type="match status" value="1"/>
</dbReference>
<name>A0A497EQE3_9CREN</name>
<dbReference type="Gene3D" id="1.10.472.10">
    <property type="entry name" value="Cyclin-like"/>
    <property type="match status" value="1"/>
</dbReference>
<dbReference type="HAMAP" id="MF_00383">
    <property type="entry name" value="TF2B_arch"/>
    <property type="match status" value="1"/>
</dbReference>
<dbReference type="GO" id="GO:0070897">
    <property type="term" value="P:transcription preinitiation complex assembly"/>
    <property type="evidence" value="ECO:0007669"/>
    <property type="project" value="InterPro"/>
</dbReference>
<dbReference type="InterPro" id="IPR023486">
    <property type="entry name" value="TFIIB_CS"/>
</dbReference>
<feature type="binding site" evidence="7">
    <location>
        <position position="27"/>
    </location>
    <ligand>
        <name>Zn(2+)</name>
        <dbReference type="ChEBI" id="CHEBI:29105"/>
    </ligand>
</feature>
<evidence type="ECO:0000256" key="5">
    <source>
        <dbReference type="ARBA" id="ARBA00023163"/>
    </source>
</evidence>
<keyword evidence="7" id="KW-0479">Metal-binding</keyword>
<dbReference type="Gene3D" id="1.10.472.170">
    <property type="match status" value="1"/>
</dbReference>
<dbReference type="GO" id="GO:0003743">
    <property type="term" value="F:translation initiation factor activity"/>
    <property type="evidence" value="ECO:0007669"/>
    <property type="project" value="UniProtKB-KW"/>
</dbReference>
<reference evidence="10 11" key="1">
    <citation type="submission" date="2018-06" db="EMBL/GenBank/DDBJ databases">
        <title>Extensive metabolic versatility and redundancy in microbially diverse, dynamic hydrothermal sediments.</title>
        <authorList>
            <person name="Dombrowski N."/>
            <person name="Teske A."/>
            <person name="Baker B.J."/>
        </authorList>
    </citation>
    <scope>NUCLEOTIDE SEQUENCE [LARGE SCALE GENOMIC DNA]</scope>
    <source>
        <strain evidence="10">B30_G17</strain>
    </source>
</reference>
<dbReference type="CDD" id="cd20549">
    <property type="entry name" value="CYCLIN_TFIIB_archaea_like_rpt1"/>
    <property type="match status" value="1"/>
</dbReference>
<comment type="similarity">
    <text evidence="1 7">Belongs to the TFIIB family.</text>
</comment>
<dbReference type="InterPro" id="IPR013137">
    <property type="entry name" value="Znf_TFIIB"/>
</dbReference>
<dbReference type="Pfam" id="PF08271">
    <property type="entry name" value="Zn_Ribbon_TF"/>
    <property type="match status" value="1"/>
</dbReference>
<evidence type="ECO:0000256" key="2">
    <source>
        <dbReference type="ARBA" id="ARBA00013932"/>
    </source>
</evidence>
<feature type="domain" description="TFIIB-type" evidence="9">
    <location>
        <begin position="20"/>
        <end position="51"/>
    </location>
</feature>
<comment type="function">
    <text evidence="6 7">Stabilizes TBP binding to an archaeal box-A promoter. Also responsible for recruiting RNA polymerase II to the pre-initiation complex (DNA-TBP-TFIIB).</text>
</comment>
<dbReference type="GO" id="GO:0097550">
    <property type="term" value="C:transcription preinitiation complex"/>
    <property type="evidence" value="ECO:0007669"/>
    <property type="project" value="TreeGrafter"/>
</dbReference>
<evidence type="ECO:0000313" key="11">
    <source>
        <dbReference type="Proteomes" id="UP000281962"/>
    </source>
</evidence>
<dbReference type="AlphaFoldDB" id="A0A497EQE3"/>
<gene>
    <name evidence="7 10" type="primary">tfb</name>
    <name evidence="10" type="ORF">DRJ21_02280</name>
</gene>
<dbReference type="PRINTS" id="PR00685">
    <property type="entry name" value="TIFACTORIIB"/>
</dbReference>
<dbReference type="PANTHER" id="PTHR11618:SF13">
    <property type="entry name" value="TRANSCRIPTION INITIATION FACTOR IIB"/>
    <property type="match status" value="1"/>
</dbReference>
<feature type="repeat" description="1" evidence="7">
    <location>
        <begin position="137"/>
        <end position="220"/>
    </location>
</feature>
<feature type="binding site" evidence="7">
    <location>
        <position position="43"/>
    </location>
    <ligand>
        <name>Zn(2+)</name>
        <dbReference type="ChEBI" id="CHEBI:29105"/>
    </ligand>
</feature>
<dbReference type="InterPro" id="IPR000812">
    <property type="entry name" value="TFIIB"/>
</dbReference>
<dbReference type="PROSITE" id="PS51134">
    <property type="entry name" value="ZF_TFIIB"/>
    <property type="match status" value="1"/>
</dbReference>
<dbReference type="InterPro" id="IPR036915">
    <property type="entry name" value="Cyclin-like_sf"/>
</dbReference>
<dbReference type="InterPro" id="IPR013763">
    <property type="entry name" value="Cyclin-like_dom"/>
</dbReference>
<protein>
    <recommendedName>
        <fullName evidence="2 7">Transcription initiation factor IIB</fullName>
        <shortName evidence="7">TFIIB</shortName>
    </recommendedName>
</protein>
<dbReference type="FunFam" id="1.10.472.170:FF:000001">
    <property type="entry name" value="Transcription initiation factor IIB"/>
    <property type="match status" value="1"/>
</dbReference>
<keyword evidence="7" id="KW-0862">Zinc</keyword>
<feature type="binding site" evidence="7">
    <location>
        <position position="46"/>
    </location>
    <ligand>
        <name>Zn(2+)</name>
        <dbReference type="ChEBI" id="CHEBI:29105"/>
    </ligand>
</feature>
<keyword evidence="5 7" id="KW-0804">Transcription</keyword>
<dbReference type="NCBIfam" id="NF001658">
    <property type="entry name" value="PRK00423.1"/>
    <property type="match status" value="1"/>
</dbReference>
<comment type="caution">
    <text evidence="10">The sequence shown here is derived from an EMBL/GenBank/DDBJ whole genome shotgun (WGS) entry which is preliminary data.</text>
</comment>
<dbReference type="GO" id="GO:0017025">
    <property type="term" value="F:TBP-class protein binding"/>
    <property type="evidence" value="ECO:0007669"/>
    <property type="project" value="InterPro"/>
</dbReference>
<dbReference type="SUPFAM" id="SSF47954">
    <property type="entry name" value="Cyclin-like"/>
    <property type="match status" value="2"/>
</dbReference>
<evidence type="ECO:0000313" key="10">
    <source>
        <dbReference type="EMBL" id="RLE49594.1"/>
    </source>
</evidence>
<keyword evidence="4 7" id="KW-0805">Transcription regulation</keyword>
<dbReference type="SMART" id="SM00385">
    <property type="entry name" value="CYCLIN"/>
    <property type="match status" value="2"/>
</dbReference>
<dbReference type="InterPro" id="IPR013150">
    <property type="entry name" value="TFIIB_cyclin"/>
</dbReference>
<dbReference type="EMBL" id="QMQY01000094">
    <property type="protein sequence ID" value="RLE49594.1"/>
    <property type="molecule type" value="Genomic_DNA"/>
</dbReference>
<feature type="repeat" description="2" evidence="7">
    <location>
        <begin position="231"/>
        <end position="312"/>
    </location>
</feature>
<dbReference type="InterPro" id="IPR023484">
    <property type="entry name" value="TFIIB_arc"/>
</dbReference>
<organism evidence="10 11">
    <name type="scientific">Thermoproteota archaeon</name>
    <dbReference type="NCBI Taxonomy" id="2056631"/>
    <lineage>
        <taxon>Archaea</taxon>
        <taxon>Thermoproteota</taxon>
    </lineage>
</organism>
<dbReference type="PANTHER" id="PTHR11618">
    <property type="entry name" value="TRANSCRIPTION INITIATION FACTOR IIB-RELATED"/>
    <property type="match status" value="1"/>
</dbReference>
<feature type="binding site" evidence="7">
    <location>
        <position position="24"/>
    </location>
    <ligand>
        <name>Zn(2+)</name>
        <dbReference type="ChEBI" id="CHEBI:29105"/>
    </ligand>
</feature>
<proteinExistence type="inferred from homology"/>
<accession>A0A497EQE3</accession>
<keyword evidence="3 7" id="KW-0677">Repeat</keyword>
<evidence type="ECO:0000259" key="9">
    <source>
        <dbReference type="PROSITE" id="PS51134"/>
    </source>
</evidence>
<evidence type="ECO:0000256" key="8">
    <source>
        <dbReference type="PROSITE-ProRule" id="PRU00469"/>
    </source>
</evidence>
<dbReference type="FunFam" id="1.10.472.10:FF:000023">
    <property type="entry name" value="Transcription initiation factor IIB"/>
    <property type="match status" value="1"/>
</dbReference>
<dbReference type="GO" id="GO:0003700">
    <property type="term" value="F:DNA-binding transcription factor activity"/>
    <property type="evidence" value="ECO:0007669"/>
    <property type="project" value="UniProtKB-UniRule"/>
</dbReference>
<evidence type="ECO:0000256" key="7">
    <source>
        <dbReference type="HAMAP-Rule" id="MF_00383"/>
    </source>
</evidence>
<evidence type="ECO:0000256" key="3">
    <source>
        <dbReference type="ARBA" id="ARBA00022737"/>
    </source>
</evidence>
<dbReference type="Proteomes" id="UP000281962">
    <property type="component" value="Unassembled WGS sequence"/>
</dbReference>